<accession>A0A0B6RWM9</accession>
<dbReference type="OrthoDB" id="9787779at2"/>
<dbReference type="InterPro" id="IPR000172">
    <property type="entry name" value="GMC_OxRdtase_N"/>
</dbReference>
<keyword evidence="3" id="KW-0274">FAD</keyword>
<feature type="domain" description="Glucose-methanol-choline oxidoreductase N-terminal" evidence="5">
    <location>
        <begin position="234"/>
        <end position="348"/>
    </location>
</feature>
<dbReference type="Pfam" id="PF00732">
    <property type="entry name" value="GMC_oxred_N"/>
    <property type="match status" value="1"/>
</dbReference>
<comment type="similarity">
    <text evidence="1">Belongs to the GMC oxidoreductase family.</text>
</comment>
<dbReference type="InterPro" id="IPR007867">
    <property type="entry name" value="GMC_OxRtase_C"/>
</dbReference>
<evidence type="ECO:0000259" key="5">
    <source>
        <dbReference type="Pfam" id="PF00732"/>
    </source>
</evidence>
<sequence>MASIKKKPVDAVIVGFGWTGSIMAIELANAGLDVVALERGDARETVPDFAYPQIVDEIKYSARQALLQNLAKTTVTNRHTKDQTAVPYRQIGSFKPGEGVGGAGSHWSGVQSRVMPDELRYKSHITERYGAKFIPEGMNLQDWGVTYDELEPSFDRFERVCGTSGKAGNLNGKPLEGGNPFEGRRSGDYPLPPLADHPTGKLFAAAARGLGYKPFALPAGNASGPYTNEYGCQLGPCNFCGFCSDYGCLNYSKASPQTAIIPALLRKPNFELRVNSHVVKVNTDASGKRATGVTYIDAQGNEVEQPAEMVVLAAFQLHNVHLMLLSKIGQPFNPDTNEGVVGRNFCYQLLNSVNMFFDKDVYINPFMGAGGGGQAIEEFNADNFDHSQLGFIGGGIIWGRQTGNGPVRGIPLPKGTPKWGTEWKQAAKDNFLHTGRIESQCSNMAYRNCFLDLDPNYRDAYGSPLMRITLDWQDNDLRASEYVAGKMMEIGRAMNPKSISGRIIKPGTHWDTRAYQSTHISGGTAMGADPKTSVVNKYLQSWDVPNLFVLGANVFAHGIGYNPTGLVGGLAYWAASNIRSQYLKNPGAAMVQV</sequence>
<dbReference type="Pfam" id="PF05199">
    <property type="entry name" value="GMC_oxred_C"/>
    <property type="match status" value="1"/>
</dbReference>
<dbReference type="KEGG" id="bgp:BGL_1c20650"/>
<name>A0A0B6RWM9_BURPL</name>
<dbReference type="EC" id="1.1.99.3" evidence="7"/>
<feature type="domain" description="Glucose-methanol-choline oxidoreductase C-terminal" evidence="6">
    <location>
        <begin position="448"/>
        <end position="568"/>
    </location>
</feature>
<dbReference type="Gene3D" id="3.50.50.60">
    <property type="entry name" value="FAD/NAD(P)-binding domain"/>
    <property type="match status" value="2"/>
</dbReference>
<keyword evidence="4 7" id="KW-0560">Oxidoreductase</keyword>
<evidence type="ECO:0000256" key="4">
    <source>
        <dbReference type="ARBA" id="ARBA00023002"/>
    </source>
</evidence>
<dbReference type="HOGENOM" id="CLU_008878_2_0_4"/>
<proteinExistence type="inferred from homology"/>
<evidence type="ECO:0000313" key="8">
    <source>
        <dbReference type="Proteomes" id="UP000031838"/>
    </source>
</evidence>
<evidence type="ECO:0000259" key="6">
    <source>
        <dbReference type="Pfam" id="PF05199"/>
    </source>
</evidence>
<dbReference type="RefSeq" id="WP_042625041.1">
    <property type="nucleotide sequence ID" value="NZ_BSTO01000009.1"/>
</dbReference>
<dbReference type="EMBL" id="CP002580">
    <property type="protein sequence ID" value="AJK46574.1"/>
    <property type="molecule type" value="Genomic_DNA"/>
</dbReference>
<organism evidence="7 8">
    <name type="scientific">Burkholderia plantarii</name>
    <dbReference type="NCBI Taxonomy" id="41899"/>
    <lineage>
        <taxon>Bacteria</taxon>
        <taxon>Pseudomonadati</taxon>
        <taxon>Pseudomonadota</taxon>
        <taxon>Betaproteobacteria</taxon>
        <taxon>Burkholderiales</taxon>
        <taxon>Burkholderiaceae</taxon>
        <taxon>Burkholderia</taxon>
    </lineage>
</organism>
<reference evidence="8" key="1">
    <citation type="submission" date="2011-03" db="EMBL/GenBank/DDBJ databases">
        <authorList>
            <person name="Voget S."/>
            <person name="Streit W.R."/>
            <person name="Jaeger K.E."/>
            <person name="Daniel R."/>
        </authorList>
    </citation>
    <scope>NUCLEOTIDE SEQUENCE [LARGE SCALE GENOMIC DNA]</scope>
    <source>
        <strain evidence="8">PG1</strain>
    </source>
</reference>
<evidence type="ECO:0000313" key="7">
    <source>
        <dbReference type="EMBL" id="AJK46574.1"/>
    </source>
</evidence>
<reference evidence="7 8" key="2">
    <citation type="journal article" date="2016" name="Appl. Microbiol. Biotechnol.">
        <title>Mutations improving production and secretion of extracellular lipase by Burkholderia glumae PG1.</title>
        <authorList>
            <person name="Knapp A."/>
            <person name="Voget S."/>
            <person name="Gao R."/>
            <person name="Zaburannyi N."/>
            <person name="Krysciak D."/>
            <person name="Breuer M."/>
            <person name="Hauer B."/>
            <person name="Streit W.R."/>
            <person name="Muller R."/>
            <person name="Daniel R."/>
            <person name="Jaeger K.E."/>
        </authorList>
    </citation>
    <scope>NUCLEOTIDE SEQUENCE [LARGE SCALE GENOMIC DNA]</scope>
    <source>
        <strain evidence="7 8">PG1</strain>
    </source>
</reference>
<dbReference type="PANTHER" id="PTHR46056:SF12">
    <property type="entry name" value="LONG-CHAIN-ALCOHOL OXIDASE"/>
    <property type="match status" value="1"/>
</dbReference>
<keyword evidence="8" id="KW-1185">Reference proteome</keyword>
<dbReference type="Proteomes" id="UP000031838">
    <property type="component" value="Chromosome 1"/>
</dbReference>
<dbReference type="GO" id="GO:0033717">
    <property type="term" value="F:gluconate 2-dehydrogenase (acceptor) activity"/>
    <property type="evidence" value="ECO:0007669"/>
    <property type="project" value="UniProtKB-EC"/>
</dbReference>
<evidence type="ECO:0000256" key="1">
    <source>
        <dbReference type="ARBA" id="ARBA00010790"/>
    </source>
</evidence>
<dbReference type="PANTHER" id="PTHR46056">
    <property type="entry name" value="LONG-CHAIN-ALCOHOL OXIDASE"/>
    <property type="match status" value="1"/>
</dbReference>
<dbReference type="GO" id="GO:0050660">
    <property type="term" value="F:flavin adenine dinucleotide binding"/>
    <property type="evidence" value="ECO:0007669"/>
    <property type="project" value="InterPro"/>
</dbReference>
<evidence type="ECO:0000256" key="2">
    <source>
        <dbReference type="ARBA" id="ARBA00022630"/>
    </source>
</evidence>
<keyword evidence="2" id="KW-0285">Flavoprotein</keyword>
<protein>
    <submittedName>
        <fullName evidence="7">Gluconate 2-dehydrogenase flavoprotein</fullName>
        <ecNumber evidence="7">1.1.99.3</ecNumber>
    </submittedName>
</protein>
<dbReference type="InterPro" id="IPR036188">
    <property type="entry name" value="FAD/NAD-bd_sf"/>
</dbReference>
<dbReference type="AlphaFoldDB" id="A0A0B6RWM9"/>
<dbReference type="SUPFAM" id="SSF51905">
    <property type="entry name" value="FAD/NAD(P)-binding domain"/>
    <property type="match status" value="1"/>
</dbReference>
<dbReference type="KEGG" id="bpla:bpln_1g19170"/>
<evidence type="ECO:0000256" key="3">
    <source>
        <dbReference type="ARBA" id="ARBA00022827"/>
    </source>
</evidence>
<gene>
    <name evidence="7" type="ORF">BGL_1c20650</name>
</gene>